<dbReference type="InterPro" id="IPR023210">
    <property type="entry name" value="NADP_OxRdtase_dom"/>
</dbReference>
<dbReference type="AlphaFoldDB" id="A0A4Y7T7Z0"/>
<dbReference type="OrthoDB" id="416253at2759"/>
<sequence>MPRLGFGVYQNYATKDSVLLALQAGYRHIDTAQAYKNEAHVADAVRESGLPREEVFITTKIISKFHGYEKTVKAVDGSLEKMQLDYIDLFLIHNPHAGPALRLETYRALLHYRTLGKIRSVGVSNYGVHHLEEIREAGLEKPSVNQIELHPYCQQREIVEYCREKGMVVQAYCPVLRGQMEHPVFEELASKYGKDKAQILLRWSLQKGYVPLPKSATPSRIHSNANLYDFELTAEDIAELDALDEGWNPVGAA</sequence>
<dbReference type="InterPro" id="IPR018170">
    <property type="entry name" value="Aldo/ket_reductase_CS"/>
</dbReference>
<accession>A0A4Y7T7Z0</accession>
<dbReference type="Pfam" id="PF00248">
    <property type="entry name" value="Aldo_ket_red"/>
    <property type="match status" value="1"/>
</dbReference>
<evidence type="ECO:0000313" key="8">
    <source>
        <dbReference type="Proteomes" id="UP000298030"/>
    </source>
</evidence>
<comment type="caution">
    <text evidence="7">The sequence shown here is derived from an EMBL/GenBank/DDBJ whole genome shotgun (WGS) entry which is preliminary data.</text>
</comment>
<dbReference type="Gene3D" id="3.20.20.100">
    <property type="entry name" value="NADP-dependent oxidoreductase domain"/>
    <property type="match status" value="1"/>
</dbReference>
<comment type="similarity">
    <text evidence="1">Belongs to the aldo/keto reductase family.</text>
</comment>
<dbReference type="PIRSF" id="PIRSF000097">
    <property type="entry name" value="AKR"/>
    <property type="match status" value="1"/>
</dbReference>
<keyword evidence="8" id="KW-1185">Reference proteome</keyword>
<feature type="active site" description="Proton donor" evidence="3">
    <location>
        <position position="35"/>
    </location>
</feature>
<dbReference type="InterPro" id="IPR020471">
    <property type="entry name" value="AKR"/>
</dbReference>
<reference evidence="7 8" key="1">
    <citation type="journal article" date="2019" name="Nat. Ecol. Evol.">
        <title>Megaphylogeny resolves global patterns of mushroom evolution.</title>
        <authorList>
            <person name="Varga T."/>
            <person name="Krizsan K."/>
            <person name="Foldi C."/>
            <person name="Dima B."/>
            <person name="Sanchez-Garcia M."/>
            <person name="Sanchez-Ramirez S."/>
            <person name="Szollosi G.J."/>
            <person name="Szarkandi J.G."/>
            <person name="Papp V."/>
            <person name="Albert L."/>
            <person name="Andreopoulos W."/>
            <person name="Angelini C."/>
            <person name="Antonin V."/>
            <person name="Barry K.W."/>
            <person name="Bougher N.L."/>
            <person name="Buchanan P."/>
            <person name="Buyck B."/>
            <person name="Bense V."/>
            <person name="Catcheside P."/>
            <person name="Chovatia M."/>
            <person name="Cooper J."/>
            <person name="Damon W."/>
            <person name="Desjardin D."/>
            <person name="Finy P."/>
            <person name="Geml J."/>
            <person name="Haridas S."/>
            <person name="Hughes K."/>
            <person name="Justo A."/>
            <person name="Karasinski D."/>
            <person name="Kautmanova I."/>
            <person name="Kiss B."/>
            <person name="Kocsube S."/>
            <person name="Kotiranta H."/>
            <person name="LaButti K.M."/>
            <person name="Lechner B.E."/>
            <person name="Liimatainen K."/>
            <person name="Lipzen A."/>
            <person name="Lukacs Z."/>
            <person name="Mihaltcheva S."/>
            <person name="Morgado L.N."/>
            <person name="Niskanen T."/>
            <person name="Noordeloos M.E."/>
            <person name="Ohm R.A."/>
            <person name="Ortiz-Santana B."/>
            <person name="Ovrebo C."/>
            <person name="Racz N."/>
            <person name="Riley R."/>
            <person name="Savchenko A."/>
            <person name="Shiryaev A."/>
            <person name="Soop K."/>
            <person name="Spirin V."/>
            <person name="Szebenyi C."/>
            <person name="Tomsovsky M."/>
            <person name="Tulloss R.E."/>
            <person name="Uehling J."/>
            <person name="Grigoriev I.V."/>
            <person name="Vagvolgyi C."/>
            <person name="Papp T."/>
            <person name="Martin F.M."/>
            <person name="Miettinen O."/>
            <person name="Hibbett D.S."/>
            <person name="Nagy L.G."/>
        </authorList>
    </citation>
    <scope>NUCLEOTIDE SEQUENCE [LARGE SCALE GENOMIC DNA]</scope>
    <source>
        <strain evidence="7 8">FP101781</strain>
    </source>
</reference>
<organism evidence="7 8">
    <name type="scientific">Coprinellus micaceus</name>
    <name type="common">Glistening ink-cap mushroom</name>
    <name type="synonym">Coprinus micaceus</name>
    <dbReference type="NCBI Taxonomy" id="71717"/>
    <lineage>
        <taxon>Eukaryota</taxon>
        <taxon>Fungi</taxon>
        <taxon>Dikarya</taxon>
        <taxon>Basidiomycota</taxon>
        <taxon>Agaricomycotina</taxon>
        <taxon>Agaricomycetes</taxon>
        <taxon>Agaricomycetidae</taxon>
        <taxon>Agaricales</taxon>
        <taxon>Agaricineae</taxon>
        <taxon>Psathyrellaceae</taxon>
        <taxon>Coprinellus</taxon>
    </lineage>
</organism>
<dbReference type="InterPro" id="IPR036812">
    <property type="entry name" value="NAD(P)_OxRdtase_dom_sf"/>
</dbReference>
<feature type="binding site" evidence="4">
    <location>
        <position position="93"/>
    </location>
    <ligand>
        <name>substrate</name>
    </ligand>
</feature>
<dbReference type="STRING" id="71717.A0A4Y7T7Z0"/>
<dbReference type="EMBL" id="QPFP01000023">
    <property type="protein sequence ID" value="TEB30297.1"/>
    <property type="molecule type" value="Genomic_DNA"/>
</dbReference>
<dbReference type="PROSITE" id="PS00062">
    <property type="entry name" value="ALDOKETO_REDUCTASE_2"/>
    <property type="match status" value="1"/>
</dbReference>
<keyword evidence="2" id="KW-0560">Oxidoreductase</keyword>
<gene>
    <name evidence="7" type="ORF">FA13DRAFT_1733597</name>
</gene>
<dbReference type="CDD" id="cd19071">
    <property type="entry name" value="AKR_AKR1-5-like"/>
    <property type="match status" value="1"/>
</dbReference>
<protein>
    <submittedName>
        <fullName evidence="7">Aldo/keto reductase</fullName>
    </submittedName>
</protein>
<name>A0A4Y7T7Z0_COPMI</name>
<dbReference type="PRINTS" id="PR00069">
    <property type="entry name" value="ALDKETRDTASE"/>
</dbReference>
<evidence type="ECO:0000256" key="4">
    <source>
        <dbReference type="PIRSR" id="PIRSR000097-2"/>
    </source>
</evidence>
<evidence type="ECO:0000256" key="1">
    <source>
        <dbReference type="ARBA" id="ARBA00007905"/>
    </source>
</evidence>
<dbReference type="GO" id="GO:0016491">
    <property type="term" value="F:oxidoreductase activity"/>
    <property type="evidence" value="ECO:0007669"/>
    <property type="project" value="UniProtKB-KW"/>
</dbReference>
<dbReference type="FunFam" id="3.20.20.100:FF:000015">
    <property type="entry name" value="Oxidoreductase, aldo/keto reductase family"/>
    <property type="match status" value="1"/>
</dbReference>
<dbReference type="SUPFAM" id="SSF51430">
    <property type="entry name" value="NAD(P)-linked oxidoreductase"/>
    <property type="match status" value="1"/>
</dbReference>
<evidence type="ECO:0000256" key="2">
    <source>
        <dbReference type="ARBA" id="ARBA00023002"/>
    </source>
</evidence>
<dbReference type="PANTHER" id="PTHR43827:SF13">
    <property type="entry name" value="ALDO_KETO REDUCTASE FAMILY PROTEIN"/>
    <property type="match status" value="1"/>
</dbReference>
<dbReference type="PANTHER" id="PTHR43827">
    <property type="entry name" value="2,5-DIKETO-D-GLUCONIC ACID REDUCTASE"/>
    <property type="match status" value="1"/>
</dbReference>
<evidence type="ECO:0000259" key="6">
    <source>
        <dbReference type="Pfam" id="PF00248"/>
    </source>
</evidence>
<evidence type="ECO:0000256" key="3">
    <source>
        <dbReference type="PIRSR" id="PIRSR000097-1"/>
    </source>
</evidence>
<dbReference type="Proteomes" id="UP000298030">
    <property type="component" value="Unassembled WGS sequence"/>
</dbReference>
<feature type="domain" description="NADP-dependent oxidoreductase" evidence="6">
    <location>
        <begin position="16"/>
        <end position="245"/>
    </location>
</feature>
<feature type="site" description="Lowers pKa of active site Tyr" evidence="5">
    <location>
        <position position="60"/>
    </location>
</feature>
<dbReference type="PROSITE" id="PS00063">
    <property type="entry name" value="ALDOKETO_REDUCTASE_3"/>
    <property type="match status" value="1"/>
</dbReference>
<evidence type="ECO:0000313" key="7">
    <source>
        <dbReference type="EMBL" id="TEB30297.1"/>
    </source>
</evidence>
<proteinExistence type="inferred from homology"/>
<evidence type="ECO:0000256" key="5">
    <source>
        <dbReference type="PIRSR" id="PIRSR000097-3"/>
    </source>
</evidence>